<feature type="transmembrane region" description="Helical" evidence="5">
    <location>
        <begin position="246"/>
        <end position="264"/>
    </location>
</feature>
<protein>
    <submittedName>
        <fullName evidence="7">Fusaric acid resistance family protein</fullName>
    </submittedName>
</protein>
<evidence type="ECO:0000313" key="7">
    <source>
        <dbReference type="EMBL" id="RZT39158.1"/>
    </source>
</evidence>
<feature type="domain" description="Integral membrane bound transporter" evidence="6">
    <location>
        <begin position="233"/>
        <end position="356"/>
    </location>
</feature>
<dbReference type="RefSeq" id="WP_130391359.1">
    <property type="nucleotide sequence ID" value="NZ_SGXM01000002.1"/>
</dbReference>
<organism evidence="7 8">
    <name type="scientific">Cupriavidus agavae</name>
    <dbReference type="NCBI Taxonomy" id="1001822"/>
    <lineage>
        <taxon>Bacteria</taxon>
        <taxon>Pseudomonadati</taxon>
        <taxon>Pseudomonadota</taxon>
        <taxon>Betaproteobacteria</taxon>
        <taxon>Burkholderiales</taxon>
        <taxon>Burkholderiaceae</taxon>
        <taxon>Cupriavidus</taxon>
    </lineage>
</organism>
<accession>A0A4Q7S0W0</accession>
<evidence type="ECO:0000256" key="4">
    <source>
        <dbReference type="ARBA" id="ARBA00023136"/>
    </source>
</evidence>
<dbReference type="EMBL" id="SGXM01000002">
    <property type="protein sequence ID" value="RZT39158.1"/>
    <property type="molecule type" value="Genomic_DNA"/>
</dbReference>
<evidence type="ECO:0000256" key="1">
    <source>
        <dbReference type="ARBA" id="ARBA00004141"/>
    </source>
</evidence>
<keyword evidence="3 5" id="KW-1133">Transmembrane helix</keyword>
<evidence type="ECO:0000256" key="3">
    <source>
        <dbReference type="ARBA" id="ARBA00022989"/>
    </source>
</evidence>
<dbReference type="InterPro" id="IPR049453">
    <property type="entry name" value="Memb_transporter_dom"/>
</dbReference>
<feature type="transmembrane region" description="Helical" evidence="5">
    <location>
        <begin position="67"/>
        <end position="86"/>
    </location>
</feature>
<proteinExistence type="predicted"/>
<reference evidence="7 8" key="1">
    <citation type="journal article" date="2015" name="Stand. Genomic Sci.">
        <title>Genomic Encyclopedia of Bacterial and Archaeal Type Strains, Phase III: the genomes of soil and plant-associated and newly described type strains.</title>
        <authorList>
            <person name="Whitman W.B."/>
            <person name="Woyke T."/>
            <person name="Klenk H.P."/>
            <person name="Zhou Y."/>
            <person name="Lilburn T.G."/>
            <person name="Beck B.J."/>
            <person name="De Vos P."/>
            <person name="Vandamme P."/>
            <person name="Eisen J.A."/>
            <person name="Garrity G."/>
            <person name="Hugenholtz P."/>
            <person name="Kyrpides N.C."/>
        </authorList>
    </citation>
    <scope>NUCLEOTIDE SEQUENCE [LARGE SCALE GENOMIC DNA]</scope>
    <source>
        <strain evidence="7 8">ASC-9842</strain>
    </source>
</reference>
<comment type="subcellular location">
    <subcellularLocation>
        <location evidence="1">Membrane</location>
        <topology evidence="1">Multi-pass membrane protein</topology>
    </subcellularLocation>
</comment>
<keyword evidence="8" id="KW-1185">Reference proteome</keyword>
<evidence type="ECO:0000256" key="5">
    <source>
        <dbReference type="SAM" id="Phobius"/>
    </source>
</evidence>
<name>A0A4Q7S0W0_9BURK</name>
<dbReference type="AlphaFoldDB" id="A0A4Q7S0W0"/>
<feature type="transmembrane region" description="Helical" evidence="5">
    <location>
        <begin position="98"/>
        <end position="122"/>
    </location>
</feature>
<dbReference type="GO" id="GO:0016020">
    <property type="term" value="C:membrane"/>
    <property type="evidence" value="ECO:0007669"/>
    <property type="project" value="UniProtKB-SubCell"/>
</dbReference>
<feature type="transmembrane region" description="Helical" evidence="5">
    <location>
        <begin position="42"/>
        <end position="61"/>
    </location>
</feature>
<feature type="transmembrane region" description="Helical" evidence="5">
    <location>
        <begin position="172"/>
        <end position="192"/>
    </location>
</feature>
<comment type="caution">
    <text evidence="7">The sequence shown here is derived from an EMBL/GenBank/DDBJ whole genome shotgun (WGS) entry which is preliminary data.</text>
</comment>
<gene>
    <name evidence="7" type="ORF">EV147_2353</name>
</gene>
<feature type="transmembrane region" description="Helical" evidence="5">
    <location>
        <begin position="347"/>
        <end position="364"/>
    </location>
</feature>
<feature type="transmembrane region" description="Helical" evidence="5">
    <location>
        <begin position="293"/>
        <end position="310"/>
    </location>
</feature>
<sequence>MRTDPNVTSFTHVAVTGTCRWLARFAAWLERMDPGVHRRIKGLRLVTAYGIAAALGALPAVTHGITGGRRIALLAAGFALWASVSEARHSRLESTRDLAALCLAAALGAASFALLSPVLAAVGSTGPEWILVSGAFLAGYCRRFGVLGTGVGSQVFIGQLLGYGAALGPPELGAVGASFLVAAVACIVPRLLSGPAECPPPTAQRVAVIVSGGASLSPEFVMGLQAATGSLLVVFLNSAFGLTESAWAVTACVYVVAGTADGTLDRVRRRIAGTLVGVPLGLLFLPLAAHDPLLIWIAASIAMVAYAMALPERYDIACGAFAFALVITLAAAGVHSIPLLAARAWETLLGGAVGCAAAIWLFPLRPAASLPSTSSTSSTSSTD</sequence>
<evidence type="ECO:0000256" key="2">
    <source>
        <dbReference type="ARBA" id="ARBA00022692"/>
    </source>
</evidence>
<keyword evidence="4 5" id="KW-0472">Membrane</keyword>
<evidence type="ECO:0000313" key="8">
    <source>
        <dbReference type="Proteomes" id="UP000291078"/>
    </source>
</evidence>
<evidence type="ECO:0000259" key="6">
    <source>
        <dbReference type="Pfam" id="PF13515"/>
    </source>
</evidence>
<dbReference type="Pfam" id="PF13515">
    <property type="entry name" value="FUSC_2"/>
    <property type="match status" value="1"/>
</dbReference>
<keyword evidence="2 5" id="KW-0812">Transmembrane</keyword>
<dbReference type="OrthoDB" id="8635841at2"/>
<dbReference type="Proteomes" id="UP000291078">
    <property type="component" value="Unassembled WGS sequence"/>
</dbReference>
<feature type="transmembrane region" description="Helical" evidence="5">
    <location>
        <begin position="317"/>
        <end position="341"/>
    </location>
</feature>
<feature type="transmembrane region" description="Helical" evidence="5">
    <location>
        <begin position="271"/>
        <end position="287"/>
    </location>
</feature>